<feature type="domain" description="Phytochrome chromophore attachment site" evidence="12">
    <location>
        <begin position="153"/>
        <end position="311"/>
    </location>
</feature>
<evidence type="ECO:0000259" key="13">
    <source>
        <dbReference type="PROSITE" id="PS50109"/>
    </source>
</evidence>
<evidence type="ECO:0000256" key="8">
    <source>
        <dbReference type="ARBA" id="ARBA00022777"/>
    </source>
</evidence>
<keyword evidence="9" id="KW-0157">Chromophore</keyword>
<dbReference type="SMART" id="SM00387">
    <property type="entry name" value="HATPase_c"/>
    <property type="match status" value="1"/>
</dbReference>
<comment type="catalytic activity">
    <reaction evidence="1">
        <text>ATP + protein L-histidine = ADP + protein N-phospho-L-histidine.</text>
        <dbReference type="EC" id="2.7.13.3"/>
    </reaction>
</comment>
<evidence type="ECO:0000259" key="12">
    <source>
        <dbReference type="PROSITE" id="PS50046"/>
    </source>
</evidence>
<dbReference type="EMBL" id="JBHRZF010000046">
    <property type="protein sequence ID" value="MFC3860127.1"/>
    <property type="molecule type" value="Genomic_DNA"/>
</dbReference>
<evidence type="ECO:0000256" key="9">
    <source>
        <dbReference type="ARBA" id="ARBA00022991"/>
    </source>
</evidence>
<dbReference type="InterPro" id="IPR013515">
    <property type="entry name" value="Phytochrome_cen-reg"/>
</dbReference>
<dbReference type="InterPro" id="IPR035965">
    <property type="entry name" value="PAS-like_dom_sf"/>
</dbReference>
<organism evidence="15 16">
    <name type="scientific">Deinococcus antarcticus</name>
    <dbReference type="NCBI Taxonomy" id="1298767"/>
    <lineage>
        <taxon>Bacteria</taxon>
        <taxon>Thermotogati</taxon>
        <taxon>Deinococcota</taxon>
        <taxon>Deinococci</taxon>
        <taxon>Deinococcales</taxon>
        <taxon>Deinococcaceae</taxon>
        <taxon>Deinococcus</taxon>
    </lineage>
</organism>
<comment type="similarity">
    <text evidence="2">In the N-terminal section; belongs to the phytochrome family.</text>
</comment>
<dbReference type="PROSITE" id="PS50109">
    <property type="entry name" value="HIS_KIN"/>
    <property type="match status" value="1"/>
</dbReference>
<evidence type="ECO:0000256" key="3">
    <source>
        <dbReference type="ARBA" id="ARBA00011738"/>
    </source>
</evidence>
<feature type="domain" description="PAS" evidence="14">
    <location>
        <begin position="40"/>
        <end position="96"/>
    </location>
</feature>
<dbReference type="Gene3D" id="3.30.450.20">
    <property type="entry name" value="PAS domain"/>
    <property type="match status" value="1"/>
</dbReference>
<evidence type="ECO:0000313" key="16">
    <source>
        <dbReference type="Proteomes" id="UP001595748"/>
    </source>
</evidence>
<dbReference type="Proteomes" id="UP001595748">
    <property type="component" value="Unassembled WGS sequence"/>
</dbReference>
<dbReference type="Pfam" id="PF08446">
    <property type="entry name" value="PAS_2"/>
    <property type="match status" value="1"/>
</dbReference>
<keyword evidence="15" id="KW-0547">Nucleotide-binding</keyword>
<keyword evidence="6" id="KW-0716">Sensory transduction</keyword>
<reference evidence="16" key="1">
    <citation type="journal article" date="2019" name="Int. J. Syst. Evol. Microbiol.">
        <title>The Global Catalogue of Microorganisms (GCM) 10K type strain sequencing project: providing services to taxonomists for standard genome sequencing and annotation.</title>
        <authorList>
            <consortium name="The Broad Institute Genomics Platform"/>
            <consortium name="The Broad Institute Genome Sequencing Center for Infectious Disease"/>
            <person name="Wu L."/>
            <person name="Ma J."/>
        </authorList>
    </citation>
    <scope>NUCLEOTIDE SEQUENCE [LARGE SCALE GENOMIC DNA]</scope>
    <source>
        <strain evidence="16">CCTCC AB 2013263</strain>
    </source>
</reference>
<keyword evidence="16" id="KW-1185">Reference proteome</keyword>
<keyword evidence="8" id="KW-0418">Kinase</keyword>
<evidence type="ECO:0000256" key="7">
    <source>
        <dbReference type="ARBA" id="ARBA00022679"/>
    </source>
</evidence>
<dbReference type="InterPro" id="IPR003018">
    <property type="entry name" value="GAF"/>
</dbReference>
<dbReference type="SUPFAM" id="SSF55785">
    <property type="entry name" value="PYP-like sensor domain (PAS domain)"/>
    <property type="match status" value="1"/>
</dbReference>
<dbReference type="PROSITE" id="PS50112">
    <property type="entry name" value="PAS"/>
    <property type="match status" value="1"/>
</dbReference>
<dbReference type="Pfam" id="PF02518">
    <property type="entry name" value="HATPase_c"/>
    <property type="match status" value="1"/>
</dbReference>
<dbReference type="InterPro" id="IPR050351">
    <property type="entry name" value="BphY/WalK/GraS-like"/>
</dbReference>
<evidence type="ECO:0000256" key="2">
    <source>
        <dbReference type="ARBA" id="ARBA00006402"/>
    </source>
</evidence>
<dbReference type="InterPro" id="IPR043150">
    <property type="entry name" value="Phytochrome_PHY_sf"/>
</dbReference>
<dbReference type="PROSITE" id="PS50046">
    <property type="entry name" value="PHYTOCHROME_2"/>
    <property type="match status" value="1"/>
</dbReference>
<evidence type="ECO:0000256" key="11">
    <source>
        <dbReference type="ARBA" id="ARBA00023170"/>
    </source>
</evidence>
<dbReference type="Gene3D" id="3.30.565.10">
    <property type="entry name" value="Histidine kinase-like ATPase, C-terminal domain"/>
    <property type="match status" value="1"/>
</dbReference>
<dbReference type="PANTHER" id="PTHR42878">
    <property type="entry name" value="TWO-COMPONENT HISTIDINE KINASE"/>
    <property type="match status" value="1"/>
</dbReference>
<evidence type="ECO:0000256" key="1">
    <source>
        <dbReference type="ARBA" id="ARBA00000085"/>
    </source>
</evidence>
<dbReference type="GO" id="GO:0005524">
    <property type="term" value="F:ATP binding"/>
    <property type="evidence" value="ECO:0007669"/>
    <property type="project" value="UniProtKB-KW"/>
</dbReference>
<keyword evidence="15" id="KW-0067">ATP-binding</keyword>
<dbReference type="SUPFAM" id="SSF55874">
    <property type="entry name" value="ATPase domain of HSP90 chaperone/DNA topoisomerase II/histidine kinase"/>
    <property type="match status" value="1"/>
</dbReference>
<dbReference type="InterPro" id="IPR016132">
    <property type="entry name" value="Phyto_chromo_attachment"/>
</dbReference>
<dbReference type="InterPro" id="IPR003594">
    <property type="entry name" value="HATPase_dom"/>
</dbReference>
<dbReference type="InterPro" id="IPR000014">
    <property type="entry name" value="PAS"/>
</dbReference>
<name>A0ABV8A6L8_9DEIO</name>
<sequence>MTSDPTLLPPTYLGGPPIDRNNCEREPIHIPGSVQPHGALLVVDGGSDLILQASDNIREFLGLSTEELLGQPLGAALDAQAVQKLREALPESVPDSLQYRLTWTGPRLPGPLALTAHRVPGRFIVELEPATPQDAGGPQELRNAVFALDATASVQELAQVAVEAVRELTGFDRVMMYRFEPDDSGLVIAEARRHDIGSFLHHRFPESDIPRQARALYVRHLLRLTADVNAPPVPLIPVLDPQTIAPTPLGGAVLRATSPIHLQYLRNMGVASSLSVSVVVEGRLWGLIACHHQTLLVVPPEVRTSLEYLGRLVGLQVRLKHRTETDLFRQSLSTRHRTLIEVAARTAHPLDTLSDPALDLPGLMRSSGVIMSFEGQWRTIGSVPDPEFIEALLAWLPTREGEVWATDSLCQDFPPAQDRPPVSGILALSIGRGWQEAIVWLRPEVDMVIPWGGATPENAKGEMGPRTSFETYRQQVRGHSRPWHPGEIEEAHALQLSLTSTLGERLQALRELNAALTRSVGEWQQFAFVMSHDMQEPVRRVSQFADLIATRYSGSLDAKGSEVLRHLRQESVRLRTLLRDLHSYVEIMTEPVLTRTAVDLNRVLHHALDTLTPELKQTGARVEVPAPLPTVNANERRVTELLSHLLRNALHHGAPARDQPHVVTVQAQRHPHAWHLTVQDSGPGIPDEYHERIFKLMQHLNRPGTTPDQTTAKGMGLTLSLGIAQAHHGTVTVDSAPGQGTTFTFILPDVRGDTLGRA</sequence>
<dbReference type="Pfam" id="PF01590">
    <property type="entry name" value="GAF"/>
    <property type="match status" value="1"/>
</dbReference>
<evidence type="ECO:0000256" key="10">
    <source>
        <dbReference type="ARBA" id="ARBA00023136"/>
    </source>
</evidence>
<dbReference type="Pfam" id="PF00360">
    <property type="entry name" value="PHY"/>
    <property type="match status" value="1"/>
</dbReference>
<feature type="domain" description="Histidine kinase" evidence="13">
    <location>
        <begin position="529"/>
        <end position="751"/>
    </location>
</feature>
<evidence type="ECO:0000256" key="5">
    <source>
        <dbReference type="ARBA" id="ARBA00022543"/>
    </source>
</evidence>
<dbReference type="InterPro" id="IPR001294">
    <property type="entry name" value="Phytochrome"/>
</dbReference>
<dbReference type="PRINTS" id="PR01033">
    <property type="entry name" value="PHYTOCHROME"/>
</dbReference>
<evidence type="ECO:0000256" key="4">
    <source>
        <dbReference type="ARBA" id="ARBA00012438"/>
    </source>
</evidence>
<dbReference type="SUPFAM" id="SSF47384">
    <property type="entry name" value="Homodimeric domain of signal transducing histidine kinase"/>
    <property type="match status" value="1"/>
</dbReference>
<comment type="subunit">
    <text evidence="3">Homodimer.</text>
</comment>
<accession>A0ABV8A6L8</accession>
<gene>
    <name evidence="15" type="ORF">ACFOPQ_05035</name>
</gene>
<dbReference type="InterPro" id="IPR036097">
    <property type="entry name" value="HisK_dim/P_sf"/>
</dbReference>
<dbReference type="InterPro" id="IPR036890">
    <property type="entry name" value="HATPase_C_sf"/>
</dbReference>
<keyword evidence="11" id="KW-0675">Receptor</keyword>
<dbReference type="InterPro" id="IPR013654">
    <property type="entry name" value="PAS_2"/>
</dbReference>
<dbReference type="PANTHER" id="PTHR42878:SF15">
    <property type="entry name" value="BACTERIOPHYTOCHROME"/>
    <property type="match status" value="1"/>
</dbReference>
<dbReference type="Gene3D" id="1.10.287.130">
    <property type="match status" value="1"/>
</dbReference>
<proteinExistence type="inferred from homology"/>
<evidence type="ECO:0000259" key="14">
    <source>
        <dbReference type="PROSITE" id="PS50112"/>
    </source>
</evidence>
<dbReference type="CDD" id="cd00130">
    <property type="entry name" value="PAS"/>
    <property type="match status" value="1"/>
</dbReference>
<dbReference type="EC" id="2.7.13.3" evidence="4"/>
<evidence type="ECO:0000313" key="15">
    <source>
        <dbReference type="EMBL" id="MFC3860127.1"/>
    </source>
</evidence>
<dbReference type="SMART" id="SM00065">
    <property type="entry name" value="GAF"/>
    <property type="match status" value="1"/>
</dbReference>
<evidence type="ECO:0000256" key="6">
    <source>
        <dbReference type="ARBA" id="ARBA00022606"/>
    </source>
</evidence>
<keyword evidence="5" id="KW-0600">Photoreceptor protein</keyword>
<dbReference type="RefSeq" id="WP_380076278.1">
    <property type="nucleotide sequence ID" value="NZ_JBHRZF010000046.1"/>
</dbReference>
<dbReference type="Gene3D" id="3.30.450.40">
    <property type="match status" value="1"/>
</dbReference>
<dbReference type="InterPro" id="IPR005467">
    <property type="entry name" value="His_kinase_dom"/>
</dbReference>
<dbReference type="Gene3D" id="3.30.450.270">
    <property type="match status" value="1"/>
</dbReference>
<keyword evidence="10" id="KW-0472">Membrane</keyword>
<dbReference type="InterPro" id="IPR029016">
    <property type="entry name" value="GAF-like_dom_sf"/>
</dbReference>
<dbReference type="SUPFAM" id="SSF55781">
    <property type="entry name" value="GAF domain-like"/>
    <property type="match status" value="2"/>
</dbReference>
<keyword evidence="7" id="KW-0808">Transferase</keyword>
<protein>
    <recommendedName>
        <fullName evidence="4">histidine kinase</fullName>
        <ecNumber evidence="4">2.7.13.3</ecNumber>
    </recommendedName>
</protein>
<comment type="caution">
    <text evidence="15">The sequence shown here is derived from an EMBL/GenBank/DDBJ whole genome shotgun (WGS) entry which is preliminary data.</text>
</comment>